<evidence type="ECO:0000256" key="13">
    <source>
        <dbReference type="SAM" id="Phobius"/>
    </source>
</evidence>
<evidence type="ECO:0000256" key="3">
    <source>
        <dbReference type="ARBA" id="ARBA00012191"/>
    </source>
</evidence>
<evidence type="ECO:0000313" key="17">
    <source>
        <dbReference type="Proteomes" id="UP000242469"/>
    </source>
</evidence>
<dbReference type="InterPro" id="IPR036640">
    <property type="entry name" value="ABC1_TM_sf"/>
</dbReference>
<evidence type="ECO:0000256" key="10">
    <source>
        <dbReference type="ARBA" id="ARBA00023136"/>
    </source>
</evidence>
<dbReference type="SUPFAM" id="SSF90123">
    <property type="entry name" value="ABC transporter transmembrane region"/>
    <property type="match status" value="1"/>
</dbReference>
<keyword evidence="8 16" id="KW-0067">ATP-binding</keyword>
<evidence type="ECO:0000256" key="9">
    <source>
        <dbReference type="ARBA" id="ARBA00022989"/>
    </source>
</evidence>
<protein>
    <recommendedName>
        <fullName evidence="12">Multidrug resistance-like ATP-binding protein MdlA</fullName>
        <ecNumber evidence="3">7.6.2.2</ecNumber>
    </recommendedName>
</protein>
<dbReference type="PROSITE" id="PS50893">
    <property type="entry name" value="ABC_TRANSPORTER_2"/>
    <property type="match status" value="1"/>
</dbReference>
<keyword evidence="10 13" id="KW-0472">Membrane</keyword>
<dbReference type="GO" id="GO:0005886">
    <property type="term" value="C:plasma membrane"/>
    <property type="evidence" value="ECO:0007669"/>
    <property type="project" value="UniProtKB-SubCell"/>
</dbReference>
<feature type="transmembrane region" description="Helical" evidence="13">
    <location>
        <begin position="133"/>
        <end position="154"/>
    </location>
</feature>
<evidence type="ECO:0000256" key="11">
    <source>
        <dbReference type="ARBA" id="ARBA00034018"/>
    </source>
</evidence>
<keyword evidence="5" id="KW-1003">Cell membrane</keyword>
<dbReference type="EC" id="7.6.2.2" evidence="3"/>
<dbReference type="OrthoDB" id="9806127at2"/>
<feature type="transmembrane region" description="Helical" evidence="13">
    <location>
        <begin position="245"/>
        <end position="266"/>
    </location>
</feature>
<dbReference type="AlphaFoldDB" id="A0A1H4AQQ9"/>
<dbReference type="SMART" id="SM00382">
    <property type="entry name" value="AAA"/>
    <property type="match status" value="1"/>
</dbReference>
<dbReference type="GO" id="GO:0015421">
    <property type="term" value="F:ABC-type oligopeptide transporter activity"/>
    <property type="evidence" value="ECO:0007669"/>
    <property type="project" value="TreeGrafter"/>
</dbReference>
<dbReference type="Proteomes" id="UP000242469">
    <property type="component" value="Unassembled WGS sequence"/>
</dbReference>
<evidence type="ECO:0000256" key="2">
    <source>
        <dbReference type="ARBA" id="ARBA00006526"/>
    </source>
</evidence>
<comment type="subcellular location">
    <subcellularLocation>
        <location evidence="1">Cell membrane</location>
        <topology evidence="1">Multi-pass membrane protein</topology>
    </subcellularLocation>
</comment>
<reference evidence="17" key="1">
    <citation type="submission" date="2016-10" db="EMBL/GenBank/DDBJ databases">
        <authorList>
            <person name="Varghese N."/>
            <person name="Submissions S."/>
        </authorList>
    </citation>
    <scope>NUCLEOTIDE SEQUENCE [LARGE SCALE GENOMIC DNA]</scope>
    <source>
        <strain evidence="17">DSM 11526</strain>
    </source>
</reference>
<keyword evidence="7" id="KW-0547">Nucleotide-binding</keyword>
<dbReference type="InterPro" id="IPR039421">
    <property type="entry name" value="Type_1_exporter"/>
</dbReference>
<dbReference type="FunFam" id="3.40.50.300:FF:000221">
    <property type="entry name" value="Multidrug ABC transporter ATP-binding protein"/>
    <property type="match status" value="1"/>
</dbReference>
<dbReference type="InterPro" id="IPR011527">
    <property type="entry name" value="ABC1_TM_dom"/>
</dbReference>
<evidence type="ECO:0000259" key="14">
    <source>
        <dbReference type="PROSITE" id="PS50893"/>
    </source>
</evidence>
<keyword evidence="9 13" id="KW-1133">Transmembrane helix</keyword>
<dbReference type="Gene3D" id="3.40.50.300">
    <property type="entry name" value="P-loop containing nucleotide triphosphate hydrolases"/>
    <property type="match status" value="1"/>
</dbReference>
<dbReference type="InterPro" id="IPR017871">
    <property type="entry name" value="ABC_transporter-like_CS"/>
</dbReference>
<keyword evidence="17" id="KW-1185">Reference proteome</keyword>
<gene>
    <name evidence="16" type="ORF">SAMN02745729_10331</name>
</gene>
<evidence type="ECO:0000256" key="8">
    <source>
        <dbReference type="ARBA" id="ARBA00022840"/>
    </source>
</evidence>
<name>A0A1H4AQQ9_9GAMM</name>
<feature type="transmembrane region" description="Helical" evidence="13">
    <location>
        <begin position="20"/>
        <end position="37"/>
    </location>
</feature>
<dbReference type="Pfam" id="PF00005">
    <property type="entry name" value="ABC_tran"/>
    <property type="match status" value="1"/>
</dbReference>
<dbReference type="PROSITE" id="PS00211">
    <property type="entry name" value="ABC_TRANSPORTER_1"/>
    <property type="match status" value="1"/>
</dbReference>
<dbReference type="Gene3D" id="1.20.1560.10">
    <property type="entry name" value="ABC transporter type 1, transmembrane domain"/>
    <property type="match status" value="1"/>
</dbReference>
<dbReference type="InterPro" id="IPR003439">
    <property type="entry name" value="ABC_transporter-like_ATP-bd"/>
</dbReference>
<dbReference type="PROSITE" id="PS50929">
    <property type="entry name" value="ABC_TM1F"/>
    <property type="match status" value="1"/>
</dbReference>
<dbReference type="GO" id="GO:0005524">
    <property type="term" value="F:ATP binding"/>
    <property type="evidence" value="ECO:0007669"/>
    <property type="project" value="UniProtKB-KW"/>
</dbReference>
<accession>A0A1H4AQQ9</accession>
<dbReference type="FunFam" id="1.20.1560.10:FF:000011">
    <property type="entry name" value="Multidrug ABC transporter ATP-binding protein"/>
    <property type="match status" value="1"/>
</dbReference>
<evidence type="ECO:0000313" key="16">
    <source>
        <dbReference type="EMBL" id="SEA38249.1"/>
    </source>
</evidence>
<keyword evidence="6 13" id="KW-0812">Transmembrane</keyword>
<dbReference type="PANTHER" id="PTHR43394:SF1">
    <property type="entry name" value="ATP-BINDING CASSETTE SUB-FAMILY B MEMBER 10, MITOCHONDRIAL"/>
    <property type="match status" value="1"/>
</dbReference>
<evidence type="ECO:0000256" key="6">
    <source>
        <dbReference type="ARBA" id="ARBA00022692"/>
    </source>
</evidence>
<evidence type="ECO:0000256" key="7">
    <source>
        <dbReference type="ARBA" id="ARBA00022741"/>
    </source>
</evidence>
<dbReference type="Pfam" id="PF00664">
    <property type="entry name" value="ABC_membrane"/>
    <property type="match status" value="1"/>
</dbReference>
<comment type="similarity">
    <text evidence="2">Belongs to the ABC transporter superfamily. Drug exporter-2 (TC 3.A.1.117) family.</text>
</comment>
<comment type="catalytic activity">
    <reaction evidence="11">
        <text>ATP + H2O + xenobioticSide 1 = ADP + phosphate + xenobioticSide 2.</text>
        <dbReference type="EC" id="7.6.2.2"/>
    </reaction>
</comment>
<evidence type="ECO:0000256" key="5">
    <source>
        <dbReference type="ARBA" id="ARBA00022475"/>
    </source>
</evidence>
<evidence type="ECO:0000256" key="4">
    <source>
        <dbReference type="ARBA" id="ARBA00022448"/>
    </source>
</evidence>
<dbReference type="EMBL" id="FNRJ01000003">
    <property type="protein sequence ID" value="SEA38249.1"/>
    <property type="molecule type" value="Genomic_DNA"/>
</dbReference>
<dbReference type="InterPro" id="IPR003593">
    <property type="entry name" value="AAA+_ATPase"/>
</dbReference>
<dbReference type="PANTHER" id="PTHR43394">
    <property type="entry name" value="ATP-DEPENDENT PERMEASE MDL1, MITOCHONDRIAL"/>
    <property type="match status" value="1"/>
</dbReference>
<organism evidence="16 17">
    <name type="scientific">Marinobacterium iners DSM 11526</name>
    <dbReference type="NCBI Taxonomy" id="1122198"/>
    <lineage>
        <taxon>Bacteria</taxon>
        <taxon>Pseudomonadati</taxon>
        <taxon>Pseudomonadota</taxon>
        <taxon>Gammaproteobacteria</taxon>
        <taxon>Oceanospirillales</taxon>
        <taxon>Oceanospirillaceae</taxon>
        <taxon>Marinobacterium</taxon>
    </lineage>
</organism>
<proteinExistence type="inferred from homology"/>
<dbReference type="RefSeq" id="WP_091823930.1">
    <property type="nucleotide sequence ID" value="NZ_FNRJ01000003.1"/>
</dbReference>
<dbReference type="GO" id="GO:0016887">
    <property type="term" value="F:ATP hydrolysis activity"/>
    <property type="evidence" value="ECO:0007669"/>
    <property type="project" value="InterPro"/>
</dbReference>
<sequence length="579" mass="64788">MQLFQQLSWFFREHWRTYSVALLLLSLVAMLNLSIPWLVGQSVDHLTAGDNQSHSRILWLLLGCALAIYVLRFTWRQILFGTAYRLGNLLRSRFYQRLTRQGDAFYAEHNTGDLMARATNDIDAIEMAAGEGILSGFDGLLTFVLVMIMMAAVIDWRLTLIALLPFPVMAFGFHRLSNRIHHQFNEALEQFSALNDRTQEALSGIRMIRALGREQQEFDDYAAITHRAAKANYDVARSEALFDPLIFLCMSASLLLTLAGGSWLISTEQLSIGELTGFTLYLGQLIWPMWAFGWLLNIIERGSAAWKRVDATLQTPDSIKDQGQQPVSETSLTAEALSFTYPGSETPALQDVSFDLPPGSRLGIAGPTGAGKSTLIQLLMRYREADSPQHLRLGDYAVADYPLQALRSCFAWVPQDPFLFSLTVAENIALSQPDANPEAIRHAAWLASVDEDIERLPKGYDTPVGERGVTLSGGQRQRVALARALLAPAPVLVLDDSLSAVDLDTEKRILQRLQQASVRRSLIVISHRLSALRDCDSILVLQHGHPDETGTHEQLLATDGWYSRMWTYQQMEEETDVSH</sequence>
<evidence type="ECO:0000256" key="12">
    <source>
        <dbReference type="ARBA" id="ARBA00074518"/>
    </source>
</evidence>
<dbReference type="GO" id="GO:0008559">
    <property type="term" value="F:ABC-type xenobiotic transporter activity"/>
    <property type="evidence" value="ECO:0007669"/>
    <property type="project" value="UniProtKB-EC"/>
</dbReference>
<feature type="transmembrane region" description="Helical" evidence="13">
    <location>
        <begin position="57"/>
        <end position="75"/>
    </location>
</feature>
<dbReference type="InterPro" id="IPR027417">
    <property type="entry name" value="P-loop_NTPase"/>
</dbReference>
<dbReference type="SUPFAM" id="SSF52540">
    <property type="entry name" value="P-loop containing nucleoside triphosphate hydrolases"/>
    <property type="match status" value="1"/>
</dbReference>
<feature type="domain" description="ABC transmembrane type-1" evidence="15">
    <location>
        <begin position="20"/>
        <end position="301"/>
    </location>
</feature>
<feature type="transmembrane region" description="Helical" evidence="13">
    <location>
        <begin position="160"/>
        <end position="176"/>
    </location>
</feature>
<feature type="transmembrane region" description="Helical" evidence="13">
    <location>
        <begin position="278"/>
        <end position="299"/>
    </location>
</feature>
<evidence type="ECO:0000259" key="15">
    <source>
        <dbReference type="PROSITE" id="PS50929"/>
    </source>
</evidence>
<dbReference type="CDD" id="cd18541">
    <property type="entry name" value="ABC_6TM_TmrB_like"/>
    <property type="match status" value="1"/>
</dbReference>
<feature type="domain" description="ABC transporter" evidence="14">
    <location>
        <begin position="332"/>
        <end position="568"/>
    </location>
</feature>
<dbReference type="STRING" id="1122198.SAMN02745729_10331"/>
<keyword evidence="4" id="KW-0813">Transport</keyword>
<evidence type="ECO:0000256" key="1">
    <source>
        <dbReference type="ARBA" id="ARBA00004651"/>
    </source>
</evidence>